<dbReference type="KEGG" id="pphr:APZ00_25170"/>
<keyword evidence="1" id="KW-0812">Transmembrane</keyword>
<keyword evidence="3" id="KW-1185">Reference proteome</keyword>
<dbReference type="AlphaFoldDB" id="A0A0U3NC75"/>
<proteinExistence type="predicted"/>
<sequence>MPCPRLFLRMQIHDGQLTPHIADRSVDLYAQNRHKKSHFFMILVMLLGARILSIMFQVVIEFQRERRLLPWQCLRRPPGEAPPPLPPLLKGRVCNGLPVRHQFLSPLEGEMPPAGGREG</sequence>
<gene>
    <name evidence="2" type="ORF">APZ00_25170</name>
</gene>
<name>A0A0U3NC75_9HYPH</name>
<evidence type="ECO:0000256" key="1">
    <source>
        <dbReference type="SAM" id="Phobius"/>
    </source>
</evidence>
<dbReference type="EMBL" id="CP013069">
    <property type="protein sequence ID" value="ALV30520.1"/>
    <property type="molecule type" value="Genomic_DNA"/>
</dbReference>
<keyword evidence="2" id="KW-0614">Plasmid</keyword>
<evidence type="ECO:0000313" key="3">
    <source>
        <dbReference type="Proteomes" id="UP000064921"/>
    </source>
</evidence>
<organism evidence="2 3">
    <name type="scientific">Pannonibacter phragmitetus</name>
    <dbReference type="NCBI Taxonomy" id="121719"/>
    <lineage>
        <taxon>Bacteria</taxon>
        <taxon>Pseudomonadati</taxon>
        <taxon>Pseudomonadota</taxon>
        <taxon>Alphaproteobacteria</taxon>
        <taxon>Hyphomicrobiales</taxon>
        <taxon>Stappiaceae</taxon>
        <taxon>Pannonibacter</taxon>
    </lineage>
</organism>
<protein>
    <submittedName>
        <fullName evidence="2">Uncharacterized protein</fullName>
    </submittedName>
</protein>
<feature type="transmembrane region" description="Helical" evidence="1">
    <location>
        <begin position="39"/>
        <end position="60"/>
    </location>
</feature>
<dbReference type="Proteomes" id="UP000064921">
    <property type="component" value="Plasmid p.p-1"/>
</dbReference>
<evidence type="ECO:0000313" key="2">
    <source>
        <dbReference type="EMBL" id="ALV30520.1"/>
    </source>
</evidence>
<keyword evidence="1" id="KW-1133">Transmembrane helix</keyword>
<keyword evidence="1" id="KW-0472">Membrane</keyword>
<geneLocation type="plasmid" evidence="2 3">
    <name>p.p-1</name>
</geneLocation>
<accession>A0A0U3NC75</accession>
<reference evidence="2 3" key="1">
    <citation type="submission" date="2015-10" db="EMBL/GenBank/DDBJ databases">
        <title>The world's first case of liver abscess caused by Pannonibacter phragmitetus.</title>
        <authorList>
            <person name="Ming D."/>
            <person name="Wang M."/>
            <person name="Zhou Y."/>
            <person name="Jiang T."/>
            <person name="Hu S."/>
        </authorList>
    </citation>
    <scope>NUCLEOTIDE SEQUENCE [LARGE SCALE GENOMIC DNA]</scope>
    <source>
        <strain evidence="2 3">31801</strain>
        <plasmid evidence="3">Plasmid p.p-1</plasmid>
    </source>
</reference>